<evidence type="ECO:0000313" key="3">
    <source>
        <dbReference type="EMBL" id="RDC34557.1"/>
    </source>
</evidence>
<dbReference type="Proteomes" id="UP000253915">
    <property type="component" value="Unassembled WGS sequence"/>
</dbReference>
<accession>A0A369N657</accession>
<evidence type="ECO:0000256" key="1">
    <source>
        <dbReference type="SAM" id="MobiDB-lite"/>
    </source>
</evidence>
<gene>
    <name evidence="3" type="ORF">C1853_14155</name>
    <name evidence="2" type="ORF">C1871_03800</name>
</gene>
<feature type="region of interest" description="Disordered" evidence="1">
    <location>
        <begin position="341"/>
        <end position="361"/>
    </location>
</feature>
<comment type="caution">
    <text evidence="2">The sequence shown here is derived from an EMBL/GenBank/DDBJ whole genome shotgun (WGS) entry which is preliminary data.</text>
</comment>
<dbReference type="OMA" id="RIMGTIT"/>
<evidence type="ECO:0000313" key="4">
    <source>
        <dbReference type="Proteomes" id="UP000253857"/>
    </source>
</evidence>
<organism evidence="2 4">
    <name type="scientific">Eggerthella lenta</name>
    <name type="common">Eubacterium lentum</name>
    <dbReference type="NCBI Taxonomy" id="84112"/>
    <lineage>
        <taxon>Bacteria</taxon>
        <taxon>Bacillati</taxon>
        <taxon>Actinomycetota</taxon>
        <taxon>Coriobacteriia</taxon>
        <taxon>Eggerthellales</taxon>
        <taxon>Eggerthellaceae</taxon>
        <taxon>Eggerthella</taxon>
    </lineage>
</organism>
<dbReference type="AlphaFoldDB" id="A0A369N657"/>
<dbReference type="RefSeq" id="WP_015760285.1">
    <property type="nucleotide sequence ID" value="NZ_CABMOO010000028.1"/>
</dbReference>
<dbReference type="Proteomes" id="UP000253857">
    <property type="component" value="Unassembled WGS sequence"/>
</dbReference>
<evidence type="ECO:0000313" key="5">
    <source>
        <dbReference type="Proteomes" id="UP000253915"/>
    </source>
</evidence>
<proteinExistence type="predicted"/>
<dbReference type="EMBL" id="PPUQ01000028">
    <property type="protein sequence ID" value="RDC34557.1"/>
    <property type="molecule type" value="Genomic_DNA"/>
</dbReference>
<reference evidence="4 5" key="1">
    <citation type="journal article" date="2018" name="Elife">
        <title>Discovery and characterization of a prevalent human gut bacterial enzyme sufficient for the inactivation of a family of plant toxins.</title>
        <authorList>
            <person name="Koppel N."/>
            <person name="Bisanz J.E."/>
            <person name="Pandelia M.E."/>
            <person name="Turnbaugh P.J."/>
            <person name="Balskus E.P."/>
        </authorList>
    </citation>
    <scope>NUCLEOTIDE SEQUENCE [LARGE SCALE GENOMIC DNA]</scope>
    <source>
        <strain evidence="3 5">16A</strain>
        <strain evidence="2 4">FAA1-1-60AUCSF</strain>
    </source>
</reference>
<protein>
    <submittedName>
        <fullName evidence="2">Uncharacterized protein</fullName>
    </submittedName>
</protein>
<dbReference type="EMBL" id="PPTY01000003">
    <property type="protein sequence ID" value="RDB87920.1"/>
    <property type="molecule type" value="Genomic_DNA"/>
</dbReference>
<sequence length="377" mass="41836">MSHKENQEKAELSIYEQSLKVARAKGGEARRNVARLSGDARPFDRPDILIAAEDGRRIVGLEHFRVDHHIGRGKKAESKSARFSSDAERFRKQHEDAACRGALAEEAYRGFGDLISRAIREQSNACVDDISTSLDAGLFGRDGRGHAFKLDAYRENITQSDANADIQLGFLIELHTDLRQWFLNDGFKETRVSPGQFPISCEAYELLRKASAHVDWIVLAFCPLYSDEVRDAAIIRCRNGMFETSAARQGIIQTPYLGLGKEAPFGKQDRQGEVEFGVGNDGVDYLVENTSGQMDPIELFNNAISGAAEAFNLARKGKPFAATTSVQLAYDIAKDSLKHKNGNVGPQDVLKSIGGMDPSEKTARMRNWRKRWPADSV</sequence>
<evidence type="ECO:0000313" key="2">
    <source>
        <dbReference type="EMBL" id="RDB87920.1"/>
    </source>
</evidence>
<name>A0A369N657_EGGLN</name>